<dbReference type="PANTHER" id="PTHR30213">
    <property type="entry name" value="INNER MEMBRANE PROTEIN YHJD"/>
    <property type="match status" value="1"/>
</dbReference>
<dbReference type="InterPro" id="IPR017039">
    <property type="entry name" value="Virul_fac_BrkB"/>
</dbReference>
<evidence type="ECO:0000256" key="2">
    <source>
        <dbReference type="ARBA" id="ARBA00022475"/>
    </source>
</evidence>
<evidence type="ECO:0000256" key="5">
    <source>
        <dbReference type="ARBA" id="ARBA00023136"/>
    </source>
</evidence>
<keyword evidence="3 6" id="KW-0812">Transmembrane</keyword>
<name>A0A562IS72_9ACTN</name>
<feature type="transmembrane region" description="Helical" evidence="6">
    <location>
        <begin position="180"/>
        <end position="207"/>
    </location>
</feature>
<evidence type="ECO:0000256" key="3">
    <source>
        <dbReference type="ARBA" id="ARBA00022692"/>
    </source>
</evidence>
<gene>
    <name evidence="7" type="ORF">JD78_02276</name>
</gene>
<evidence type="ECO:0000256" key="6">
    <source>
        <dbReference type="SAM" id="Phobius"/>
    </source>
</evidence>
<keyword evidence="2" id="KW-1003">Cell membrane</keyword>
<dbReference type="OrthoDB" id="5181192at2"/>
<organism evidence="7 8">
    <name type="scientific">Modestobacter roseus</name>
    <dbReference type="NCBI Taxonomy" id="1181884"/>
    <lineage>
        <taxon>Bacteria</taxon>
        <taxon>Bacillati</taxon>
        <taxon>Actinomycetota</taxon>
        <taxon>Actinomycetes</taxon>
        <taxon>Geodermatophilales</taxon>
        <taxon>Geodermatophilaceae</taxon>
        <taxon>Modestobacter</taxon>
    </lineage>
</organism>
<proteinExistence type="predicted"/>
<comment type="caution">
    <text evidence="7">The sequence shown here is derived from an EMBL/GenBank/DDBJ whole genome shotgun (WGS) entry which is preliminary data.</text>
</comment>
<feature type="transmembrane region" description="Helical" evidence="6">
    <location>
        <begin position="219"/>
        <end position="242"/>
    </location>
</feature>
<evidence type="ECO:0000313" key="7">
    <source>
        <dbReference type="EMBL" id="TWH73752.1"/>
    </source>
</evidence>
<feature type="transmembrane region" description="Helical" evidence="6">
    <location>
        <begin position="44"/>
        <end position="70"/>
    </location>
</feature>
<sequence length="290" mass="31443">MTSLDHLPRVRRALRRARQRYARTRDTLPAPVLRFGRWVRGPEFFTVAASLAFYAMISLPPMVLIAFWIAGAFVDASALEGLGSEVSGQTPEQLPVGEVLRALIDIASRAGPLAVLSAAWPATAYGAALARAFTQVAPQSERQIRGWRGRLLALVLIAVLPLVVFSALATLYVVPRLFGTGWALTALLGLGAFVVLALVIALVYALFQLRDTRWHDVAFGALIAAGLVAVTTAGYLVYLRFFADFSDRYGTSSLATAVLLGLWLLLGNAVLLVGYRLMLRRAIRRHEAGG</sequence>
<feature type="transmembrane region" description="Helical" evidence="6">
    <location>
        <begin position="151"/>
        <end position="174"/>
    </location>
</feature>
<keyword evidence="5 6" id="KW-0472">Membrane</keyword>
<evidence type="ECO:0000313" key="8">
    <source>
        <dbReference type="Proteomes" id="UP000321490"/>
    </source>
</evidence>
<dbReference type="AlphaFoldDB" id="A0A562IS72"/>
<protein>
    <submittedName>
        <fullName evidence="7">Uncharacterized BrkB/YihY/UPF0761 family membrane protein</fullName>
    </submittedName>
</protein>
<accession>A0A562IS72</accession>
<reference evidence="7 8" key="1">
    <citation type="submission" date="2019-07" db="EMBL/GenBank/DDBJ databases">
        <title>R&amp;d 2014.</title>
        <authorList>
            <person name="Klenk H.-P."/>
        </authorList>
    </citation>
    <scope>NUCLEOTIDE SEQUENCE [LARGE SCALE GENOMIC DNA]</scope>
    <source>
        <strain evidence="7 8">DSM 45764</strain>
    </source>
</reference>
<keyword evidence="8" id="KW-1185">Reference proteome</keyword>
<evidence type="ECO:0000256" key="4">
    <source>
        <dbReference type="ARBA" id="ARBA00022989"/>
    </source>
</evidence>
<keyword evidence="4 6" id="KW-1133">Transmembrane helix</keyword>
<dbReference type="RefSeq" id="WP_153357651.1">
    <property type="nucleotide sequence ID" value="NZ_JABGDC010000027.1"/>
</dbReference>
<dbReference type="PIRSF" id="PIRSF035875">
    <property type="entry name" value="RNase_BN"/>
    <property type="match status" value="1"/>
</dbReference>
<feature type="transmembrane region" description="Helical" evidence="6">
    <location>
        <begin position="254"/>
        <end position="275"/>
    </location>
</feature>
<dbReference type="Proteomes" id="UP000321490">
    <property type="component" value="Unassembled WGS sequence"/>
</dbReference>
<dbReference type="PANTHER" id="PTHR30213:SF0">
    <property type="entry name" value="UPF0761 MEMBRANE PROTEIN YIHY"/>
    <property type="match status" value="1"/>
</dbReference>
<dbReference type="Pfam" id="PF03631">
    <property type="entry name" value="Virul_fac_BrkB"/>
    <property type="match status" value="1"/>
</dbReference>
<dbReference type="GO" id="GO:0005886">
    <property type="term" value="C:plasma membrane"/>
    <property type="evidence" value="ECO:0007669"/>
    <property type="project" value="UniProtKB-SubCell"/>
</dbReference>
<comment type="subcellular location">
    <subcellularLocation>
        <location evidence="1">Cell membrane</location>
        <topology evidence="1">Multi-pass membrane protein</topology>
    </subcellularLocation>
</comment>
<evidence type="ECO:0000256" key="1">
    <source>
        <dbReference type="ARBA" id="ARBA00004651"/>
    </source>
</evidence>
<dbReference type="EMBL" id="VLKF01000001">
    <property type="protein sequence ID" value="TWH73752.1"/>
    <property type="molecule type" value="Genomic_DNA"/>
</dbReference>